<dbReference type="EMBL" id="SMLL01000002">
    <property type="protein sequence ID" value="TFZ03442.1"/>
    <property type="molecule type" value="Genomic_DNA"/>
</dbReference>
<reference evidence="4 5" key="1">
    <citation type="submission" date="2019-03" db="EMBL/GenBank/DDBJ databases">
        <title>Ramlibacter rhizophilus CCTCC AB2015357, whole genome shotgun sequence.</title>
        <authorList>
            <person name="Zhang X."/>
            <person name="Feng G."/>
            <person name="Zhu H."/>
        </authorList>
    </citation>
    <scope>NUCLEOTIDE SEQUENCE [LARGE SCALE GENOMIC DNA]</scope>
    <source>
        <strain evidence="4 5">CCTCC AB2015357</strain>
    </source>
</reference>
<feature type="domain" description="Amidohydrolase-related" evidence="3">
    <location>
        <begin position="48"/>
        <end position="427"/>
    </location>
</feature>
<evidence type="ECO:0000259" key="3">
    <source>
        <dbReference type="Pfam" id="PF01979"/>
    </source>
</evidence>
<dbReference type="Gene3D" id="3.20.20.140">
    <property type="entry name" value="Metal-dependent hydrolases"/>
    <property type="match status" value="1"/>
</dbReference>
<evidence type="ECO:0000256" key="2">
    <source>
        <dbReference type="ARBA" id="ARBA00022801"/>
    </source>
</evidence>
<protein>
    <recommendedName>
        <fullName evidence="3">Amidohydrolase-related domain-containing protein</fullName>
    </recommendedName>
</protein>
<dbReference type="InterPro" id="IPR011059">
    <property type="entry name" value="Metal-dep_hydrolase_composite"/>
</dbReference>
<gene>
    <name evidence="4" type="ORF">EZ242_06080</name>
</gene>
<evidence type="ECO:0000313" key="4">
    <source>
        <dbReference type="EMBL" id="TFZ03442.1"/>
    </source>
</evidence>
<organism evidence="4 5">
    <name type="scientific">Ramlibacter rhizophilus</name>
    <dbReference type="NCBI Taxonomy" id="1781167"/>
    <lineage>
        <taxon>Bacteria</taxon>
        <taxon>Pseudomonadati</taxon>
        <taxon>Pseudomonadota</taxon>
        <taxon>Betaproteobacteria</taxon>
        <taxon>Burkholderiales</taxon>
        <taxon>Comamonadaceae</taxon>
        <taxon>Ramlibacter</taxon>
    </lineage>
</organism>
<dbReference type="InterPro" id="IPR050287">
    <property type="entry name" value="MTA/SAH_deaminase"/>
</dbReference>
<dbReference type="AlphaFoldDB" id="A0A4Z0BXL4"/>
<sequence length="479" mass="51854">MNTATLRADWLLASARAGSIEPGVEVRYDASGVRAIERDVQGGGAMLLMPPLANAHDHGRGIRSLAYGALDAPVEAWVPATYTLPPVDPYLVAAAAFCRMARSGIGHVVHCHLSRDPRTLVREAEAVCRAARDVGIRLAFVVPMRDRHRLGYGPDESILQWLDASDADAIRTRWLRPIASVEEQMAVVEEIAEAYESPRFQVQYGPVGAEWCSDPLLERIATASAASGRRVHTHLLESRYQRAWADRTYPQGIVRHLDQIGLLSPRLTVAHGTWLHPDECELLASRGVLVSINTSSNLRLRSGIAPLRHIREAGLKFAVGLDALALDDDDDLLREMRLLRLLHAGTGFDAGVPSDAVLEAACCHGAAAAGIDGAGDIAIGGPADLLLLDLKREVADLCEPLSDVATLFHARATAANVRTLVVAGQTVVQDGAVLGVDEAAVVSELHEQLRAHSGAMAQFLPLLRRYQEALARFYERRAD</sequence>
<dbReference type="OrthoDB" id="9807210at2"/>
<comment type="similarity">
    <text evidence="1">Belongs to the metallo-dependent hydrolases superfamily. ATZ/TRZ family.</text>
</comment>
<name>A0A4Z0BXL4_9BURK</name>
<dbReference type="InterPro" id="IPR032466">
    <property type="entry name" value="Metal_Hydrolase"/>
</dbReference>
<dbReference type="Proteomes" id="UP000297564">
    <property type="component" value="Unassembled WGS sequence"/>
</dbReference>
<dbReference type="PANTHER" id="PTHR43794">
    <property type="entry name" value="AMINOHYDROLASE SSNA-RELATED"/>
    <property type="match status" value="1"/>
</dbReference>
<evidence type="ECO:0000313" key="5">
    <source>
        <dbReference type="Proteomes" id="UP000297564"/>
    </source>
</evidence>
<dbReference type="InterPro" id="IPR006680">
    <property type="entry name" value="Amidohydro-rel"/>
</dbReference>
<dbReference type="GO" id="GO:0016810">
    <property type="term" value="F:hydrolase activity, acting on carbon-nitrogen (but not peptide) bonds"/>
    <property type="evidence" value="ECO:0007669"/>
    <property type="project" value="InterPro"/>
</dbReference>
<evidence type="ECO:0000256" key="1">
    <source>
        <dbReference type="ARBA" id="ARBA00006745"/>
    </source>
</evidence>
<accession>A0A4Z0BXL4</accession>
<comment type="caution">
    <text evidence="4">The sequence shown here is derived from an EMBL/GenBank/DDBJ whole genome shotgun (WGS) entry which is preliminary data.</text>
</comment>
<dbReference type="RefSeq" id="WP_135284241.1">
    <property type="nucleotide sequence ID" value="NZ_SMLL01000002.1"/>
</dbReference>
<dbReference type="SUPFAM" id="SSF51556">
    <property type="entry name" value="Metallo-dependent hydrolases"/>
    <property type="match status" value="1"/>
</dbReference>
<dbReference type="Pfam" id="PF01979">
    <property type="entry name" value="Amidohydro_1"/>
    <property type="match status" value="1"/>
</dbReference>
<keyword evidence="2" id="KW-0378">Hydrolase</keyword>
<dbReference type="PANTHER" id="PTHR43794:SF11">
    <property type="entry name" value="AMIDOHYDROLASE-RELATED DOMAIN-CONTAINING PROTEIN"/>
    <property type="match status" value="1"/>
</dbReference>
<proteinExistence type="inferred from homology"/>
<dbReference type="SUPFAM" id="SSF51338">
    <property type="entry name" value="Composite domain of metallo-dependent hydrolases"/>
    <property type="match status" value="1"/>
</dbReference>
<keyword evidence="5" id="KW-1185">Reference proteome</keyword>